<dbReference type="EMBL" id="ABJB010585247">
    <property type="status" value="NOT_ANNOTATED_CDS"/>
    <property type="molecule type" value="Genomic_DNA"/>
</dbReference>
<reference evidence="2 4" key="1">
    <citation type="submission" date="2008-03" db="EMBL/GenBank/DDBJ databases">
        <title>Annotation of Ixodes scapularis.</title>
        <authorList>
            <consortium name="Ixodes scapularis Genome Project Consortium"/>
            <person name="Caler E."/>
            <person name="Hannick L.I."/>
            <person name="Bidwell S."/>
            <person name="Joardar V."/>
            <person name="Thiagarajan M."/>
            <person name="Amedeo P."/>
            <person name="Galinsky K.J."/>
            <person name="Schobel S."/>
            <person name="Inman J."/>
            <person name="Hostetler J."/>
            <person name="Miller J."/>
            <person name="Hammond M."/>
            <person name="Megy K."/>
            <person name="Lawson D."/>
            <person name="Kodira C."/>
            <person name="Sutton G."/>
            <person name="Meyer J."/>
            <person name="Hill C.A."/>
            <person name="Birren B."/>
            <person name="Nene V."/>
            <person name="Collins F."/>
            <person name="Alarcon-Chaidez F."/>
            <person name="Wikel S."/>
            <person name="Strausberg R."/>
        </authorList>
    </citation>
    <scope>NUCLEOTIDE SEQUENCE [LARGE SCALE GENOMIC DNA]</scope>
    <source>
        <strain evidence="4">Wikel</strain>
        <strain evidence="2">Wikel colony</strain>
    </source>
</reference>
<dbReference type="InParanoid" id="B7PL55"/>
<evidence type="ECO:0000256" key="1">
    <source>
        <dbReference type="SAM" id="MobiDB-lite"/>
    </source>
</evidence>
<dbReference type="Proteomes" id="UP000001555">
    <property type="component" value="Unassembled WGS sequence"/>
</dbReference>
<name>B7PL55_IXOSC</name>
<protein>
    <submittedName>
        <fullName evidence="2 3">Uncharacterized protein</fullName>
    </submittedName>
</protein>
<dbReference type="VEuPathDB" id="VectorBase:ISCW018933"/>
<gene>
    <name evidence="2" type="ORF">IscW_ISCW018933</name>
</gene>
<dbReference type="HOGENOM" id="CLU_2485845_0_0_1"/>
<feature type="region of interest" description="Disordered" evidence="1">
    <location>
        <begin position="43"/>
        <end position="65"/>
    </location>
</feature>
<sequence length="87" mass="9445">MNLADHDDVLGRVWLAACSTAEQARKLRDCKDDGLAHKRRKLVSPSPCLEGSSSDPEGKFGPSLSSQEFQCAKALLTLDGRATDKRS</sequence>
<keyword evidence="4" id="KW-1185">Reference proteome</keyword>
<dbReference type="AlphaFoldDB" id="B7PL55"/>
<dbReference type="EMBL" id="DS737890">
    <property type="protein sequence ID" value="EEC07327.1"/>
    <property type="molecule type" value="Genomic_DNA"/>
</dbReference>
<evidence type="ECO:0000313" key="4">
    <source>
        <dbReference type="Proteomes" id="UP000001555"/>
    </source>
</evidence>
<accession>B7PL55</accession>
<reference evidence="3" key="2">
    <citation type="submission" date="2020-05" db="UniProtKB">
        <authorList>
            <consortium name="EnsemblMetazoa"/>
        </authorList>
    </citation>
    <scope>IDENTIFICATION</scope>
    <source>
        <strain evidence="3">wikel</strain>
    </source>
</reference>
<dbReference type="PaxDb" id="6945-B7PL55"/>
<evidence type="ECO:0000313" key="3">
    <source>
        <dbReference type="EnsemblMetazoa" id="ISCW018933-PA"/>
    </source>
</evidence>
<dbReference type="EnsemblMetazoa" id="ISCW018933-RA">
    <property type="protein sequence ID" value="ISCW018933-PA"/>
    <property type="gene ID" value="ISCW018933"/>
</dbReference>
<organism>
    <name type="scientific">Ixodes scapularis</name>
    <name type="common">Black-legged tick</name>
    <name type="synonym">Deer tick</name>
    <dbReference type="NCBI Taxonomy" id="6945"/>
    <lineage>
        <taxon>Eukaryota</taxon>
        <taxon>Metazoa</taxon>
        <taxon>Ecdysozoa</taxon>
        <taxon>Arthropoda</taxon>
        <taxon>Chelicerata</taxon>
        <taxon>Arachnida</taxon>
        <taxon>Acari</taxon>
        <taxon>Parasitiformes</taxon>
        <taxon>Ixodida</taxon>
        <taxon>Ixodoidea</taxon>
        <taxon>Ixodidae</taxon>
        <taxon>Ixodinae</taxon>
        <taxon>Ixodes</taxon>
    </lineage>
</organism>
<proteinExistence type="predicted"/>
<dbReference type="VEuPathDB" id="VectorBase:ISCI018933"/>
<evidence type="ECO:0000313" key="2">
    <source>
        <dbReference type="EMBL" id="EEC07327.1"/>
    </source>
</evidence>